<name>A0ABY2W8E9_9GAMM</name>
<comment type="caution">
    <text evidence="1">The sequence shown here is derived from an EMBL/GenBank/DDBJ whole genome shotgun (WGS) entry which is preliminary data.</text>
</comment>
<reference evidence="2" key="2">
    <citation type="submission" date="2019-06" db="EMBL/GenBank/DDBJ databases">
        <title>Co-occurence of chitin degradation, pigmentation and bioactivity in marine Pseudoalteromonas.</title>
        <authorList>
            <person name="Sonnenschein E.C."/>
            <person name="Bech P.K."/>
        </authorList>
    </citation>
    <scope>NUCLEOTIDE SEQUENCE [LARGE SCALE GENOMIC DNA]</scope>
    <source>
        <strain evidence="2">S2233</strain>
    </source>
</reference>
<evidence type="ECO:0000313" key="1">
    <source>
        <dbReference type="EMBL" id="TMP41798.1"/>
    </source>
</evidence>
<reference evidence="1 2" key="1">
    <citation type="submission" date="2017-12" db="EMBL/GenBank/DDBJ databases">
        <authorList>
            <person name="Paulsen S."/>
            <person name="Gram L.K."/>
        </authorList>
    </citation>
    <scope>NUCLEOTIDE SEQUENCE [LARGE SCALE GENOMIC DNA]</scope>
    <source>
        <strain evidence="1 2">S2233</strain>
    </source>
</reference>
<dbReference type="EMBL" id="PNCK01000047">
    <property type="protein sequence ID" value="TMP41798.1"/>
    <property type="molecule type" value="Genomic_DNA"/>
</dbReference>
<dbReference type="Proteomes" id="UP000305730">
    <property type="component" value="Unassembled WGS sequence"/>
</dbReference>
<gene>
    <name evidence="1" type="ORF">CWB97_13605</name>
</gene>
<evidence type="ECO:0000313" key="2">
    <source>
        <dbReference type="Proteomes" id="UP000305730"/>
    </source>
</evidence>
<sequence length="444" mass="49995">MNSYKYVSLLTKNERPITVFEYHQQKGKKALGKQQQGENRNISIINDHIESIDRFEEDDYTFASTKDMNTMKGLAGKRVAHYQQYDHITTVPYVRGRAKQLFRDTATKEPQNSYLNTLRSKKGLELSGERSSKEGGLPLLLFNINKRAVKADEKWNPREMRHQTGIDELFEMIGEIYKKNKDSLVGFVGSKITDINVAGLSTNKIINLTDMVEKSISRLGQRAVQNIVTGSFKNTAYIGMQSGVNEDASTLPRTNVYSISEYLAEGQVGIKRVEARTQLDSGHSRVGNFYSVRKNDLLTTEGILAAIQLKIDDKTEDHLGLKGLMGKISQEVEVEKKAESLLDEISISVGKGADYWQNLGGGEYAVRSKNTFLEAAKEVIVRELGMKSSKLSPETKEFLNTIMFDDDVALSHEALHTQRKRLLNSGIQPYPVGEQKGKLKRLEF</sequence>
<protein>
    <submittedName>
        <fullName evidence="1">Uncharacterized protein</fullName>
    </submittedName>
</protein>
<accession>A0ABY2W8E9</accession>
<proteinExistence type="predicted"/>
<keyword evidence="2" id="KW-1185">Reference proteome</keyword>
<organism evidence="1 2">
    <name type="scientific">Pseudoalteromonas citrea</name>
    <dbReference type="NCBI Taxonomy" id="43655"/>
    <lineage>
        <taxon>Bacteria</taxon>
        <taxon>Pseudomonadati</taxon>
        <taxon>Pseudomonadota</taxon>
        <taxon>Gammaproteobacteria</taxon>
        <taxon>Alteromonadales</taxon>
        <taxon>Pseudoalteromonadaceae</taxon>
        <taxon>Pseudoalteromonas</taxon>
    </lineage>
</organism>